<feature type="domain" description="Aldehyde dehydrogenase" evidence="8">
    <location>
        <begin position="21"/>
        <end position="455"/>
    </location>
</feature>
<dbReference type="KEGG" id="dol:Dole_0982"/>
<dbReference type="PIRSF" id="PIRSF036492">
    <property type="entry name" value="ALDH"/>
    <property type="match status" value="1"/>
</dbReference>
<dbReference type="Gene3D" id="3.40.605.10">
    <property type="entry name" value="Aldehyde Dehydrogenase, Chain A, domain 1"/>
    <property type="match status" value="1"/>
</dbReference>
<evidence type="ECO:0000256" key="3">
    <source>
        <dbReference type="ARBA" id="ARBA00023027"/>
    </source>
</evidence>
<dbReference type="GO" id="GO:0004029">
    <property type="term" value="F:aldehyde dehydrogenase (NAD+) activity"/>
    <property type="evidence" value="ECO:0007669"/>
    <property type="project" value="TreeGrafter"/>
</dbReference>
<dbReference type="GO" id="GO:0005737">
    <property type="term" value="C:cytoplasm"/>
    <property type="evidence" value="ECO:0007669"/>
    <property type="project" value="TreeGrafter"/>
</dbReference>
<name>A8ZWI4_DESOH</name>
<protein>
    <recommendedName>
        <fullName evidence="4">Aldehyde dehydrogenase</fullName>
    </recommendedName>
</protein>
<evidence type="ECO:0000256" key="6">
    <source>
        <dbReference type="PROSITE-ProRule" id="PRU10007"/>
    </source>
</evidence>
<dbReference type="PANTHER" id="PTHR43570">
    <property type="entry name" value="ALDEHYDE DEHYDROGENASE"/>
    <property type="match status" value="1"/>
</dbReference>
<evidence type="ECO:0000256" key="7">
    <source>
        <dbReference type="RuleBase" id="RU003345"/>
    </source>
</evidence>
<dbReference type="Pfam" id="PF00171">
    <property type="entry name" value="Aldedh"/>
    <property type="match status" value="1"/>
</dbReference>
<evidence type="ECO:0000256" key="5">
    <source>
        <dbReference type="PIRSR" id="PIRSR036492-1"/>
    </source>
</evidence>
<dbReference type="eggNOG" id="COG1012">
    <property type="taxonomic scope" value="Bacteria"/>
</dbReference>
<proteinExistence type="inferred from homology"/>
<dbReference type="OrthoDB" id="9762436at2"/>
<organism evidence="9 10">
    <name type="scientific">Desulfosudis oleivorans (strain DSM 6200 / JCM 39069 / Hxd3)</name>
    <name type="common">Desulfococcus oleovorans</name>
    <dbReference type="NCBI Taxonomy" id="96561"/>
    <lineage>
        <taxon>Bacteria</taxon>
        <taxon>Pseudomonadati</taxon>
        <taxon>Thermodesulfobacteriota</taxon>
        <taxon>Desulfobacteria</taxon>
        <taxon>Desulfobacterales</taxon>
        <taxon>Desulfosudaceae</taxon>
        <taxon>Desulfosudis</taxon>
    </lineage>
</organism>
<dbReference type="InterPro" id="IPR015590">
    <property type="entry name" value="Aldehyde_DH_dom"/>
</dbReference>
<dbReference type="InterPro" id="IPR016163">
    <property type="entry name" value="Ald_DH_C"/>
</dbReference>
<dbReference type="HOGENOM" id="CLU_005391_3_6_7"/>
<dbReference type="STRING" id="96561.Dole_0982"/>
<dbReference type="Gene3D" id="3.40.309.10">
    <property type="entry name" value="Aldehyde Dehydrogenase, Chain A, domain 2"/>
    <property type="match status" value="1"/>
</dbReference>
<evidence type="ECO:0000313" key="9">
    <source>
        <dbReference type="EMBL" id="ABW66792.1"/>
    </source>
</evidence>
<dbReference type="GO" id="GO:0006081">
    <property type="term" value="P:aldehyde metabolic process"/>
    <property type="evidence" value="ECO:0007669"/>
    <property type="project" value="InterPro"/>
</dbReference>
<evidence type="ECO:0000256" key="2">
    <source>
        <dbReference type="ARBA" id="ARBA00023002"/>
    </source>
</evidence>
<dbReference type="InterPro" id="IPR029510">
    <property type="entry name" value="Ald_DH_CS_GLU"/>
</dbReference>
<dbReference type="SUPFAM" id="SSF53720">
    <property type="entry name" value="ALDH-like"/>
    <property type="match status" value="1"/>
</dbReference>
<evidence type="ECO:0000313" key="10">
    <source>
        <dbReference type="Proteomes" id="UP000008561"/>
    </source>
</evidence>
<dbReference type="EMBL" id="CP000859">
    <property type="protein sequence ID" value="ABW66792.1"/>
    <property type="molecule type" value="Genomic_DNA"/>
</dbReference>
<dbReference type="InterPro" id="IPR012394">
    <property type="entry name" value="Aldehyde_DH_NAD(P)"/>
</dbReference>
<evidence type="ECO:0000256" key="1">
    <source>
        <dbReference type="ARBA" id="ARBA00009986"/>
    </source>
</evidence>
<sequence>MQNGSITPAGSGVFQAATPLKEIDRVFAAQQAAFRQAPWPGAKERVAHLYRLREGLKTYQKTIIEAIDADFEGRSADETLLAELFPSMEGLAYAARHVAGWMKPSRRTPGLMFRPARARVEYQPKGVTGIIVPWNYPLFLAVSPLTAALAAGNRVMVKMSEYAPRLAAVFQKMIAERFDENHVAVVWGGADVGMAFTGQPFDHVLFTGSTDVGRHVMRAAADHLTPVTLELGGKSPAIVSRDIPVERAAERIMFGKAFNAGQTCIAPDYVLCPADRMAPFLDACKTVFARCYPTVKENPDYTAIINDRQHARLQEMLRDAEMRGATVIPVNPAGEDFAGSRKMPLYLVRDCTEKMRLLQEEIFGPVLPVLPYDTLQQAVDYINDRPRPLALYYFGYNRKNADFVIRNTISGGVSVNETLVHAAADDLPFGGIGASGMGEYHGQEGFLTFSKARSVFEKSRFNLNRLILPPYDRPGFRLLRRLLLK</sequence>
<feature type="active site" evidence="5 6">
    <location>
        <position position="230"/>
    </location>
</feature>
<dbReference type="PROSITE" id="PS00070">
    <property type="entry name" value="ALDEHYDE_DEHYDR_CYS"/>
    <property type="match status" value="1"/>
</dbReference>
<dbReference type="InterPro" id="IPR016161">
    <property type="entry name" value="Ald_DH/histidinol_DH"/>
</dbReference>
<evidence type="ECO:0000256" key="4">
    <source>
        <dbReference type="PIRNR" id="PIRNR036492"/>
    </source>
</evidence>
<keyword evidence="2 4" id="KW-0560">Oxidoreductase</keyword>
<reference evidence="9 10" key="1">
    <citation type="submission" date="2007-10" db="EMBL/GenBank/DDBJ databases">
        <title>Complete sequence of Desulfococcus oleovorans Hxd3.</title>
        <authorList>
            <consortium name="US DOE Joint Genome Institute"/>
            <person name="Copeland A."/>
            <person name="Lucas S."/>
            <person name="Lapidus A."/>
            <person name="Barry K."/>
            <person name="Glavina del Rio T."/>
            <person name="Dalin E."/>
            <person name="Tice H."/>
            <person name="Pitluck S."/>
            <person name="Kiss H."/>
            <person name="Brettin T."/>
            <person name="Bruce D."/>
            <person name="Detter J.C."/>
            <person name="Han C."/>
            <person name="Schmutz J."/>
            <person name="Larimer F."/>
            <person name="Land M."/>
            <person name="Hauser L."/>
            <person name="Kyrpides N."/>
            <person name="Kim E."/>
            <person name="Wawrik B."/>
            <person name="Richardson P."/>
        </authorList>
    </citation>
    <scope>NUCLEOTIDE SEQUENCE [LARGE SCALE GENOMIC DNA]</scope>
    <source>
        <strain evidence="10">DSM 6200 / JCM 39069 / Hxd3</strain>
    </source>
</reference>
<comment type="similarity">
    <text evidence="1 4 7">Belongs to the aldehyde dehydrogenase family.</text>
</comment>
<keyword evidence="10" id="KW-1185">Reference proteome</keyword>
<dbReference type="RefSeq" id="WP_012174410.1">
    <property type="nucleotide sequence ID" value="NC_009943.1"/>
</dbReference>
<dbReference type="InterPro" id="IPR016162">
    <property type="entry name" value="Ald_DH_N"/>
</dbReference>
<dbReference type="Proteomes" id="UP000008561">
    <property type="component" value="Chromosome"/>
</dbReference>
<evidence type="ECO:0000259" key="8">
    <source>
        <dbReference type="Pfam" id="PF00171"/>
    </source>
</evidence>
<dbReference type="PROSITE" id="PS00687">
    <property type="entry name" value="ALDEHYDE_DEHYDR_GLU"/>
    <property type="match status" value="1"/>
</dbReference>
<keyword evidence="3" id="KW-0520">NAD</keyword>
<dbReference type="InterPro" id="IPR016160">
    <property type="entry name" value="Ald_DH_CS_CYS"/>
</dbReference>
<feature type="active site" evidence="5">
    <location>
        <position position="264"/>
    </location>
</feature>
<dbReference type="CDD" id="cd07133">
    <property type="entry name" value="ALDH_CALDH_CalB"/>
    <property type="match status" value="1"/>
</dbReference>
<accession>A8ZWI4</accession>
<dbReference type="PANTHER" id="PTHR43570:SF20">
    <property type="entry name" value="ALDEHYDE DEHYDROGENASE ALDX-RELATED"/>
    <property type="match status" value="1"/>
</dbReference>
<dbReference type="AlphaFoldDB" id="A8ZWI4"/>
<gene>
    <name evidence="9" type="ordered locus">Dole_0982</name>
</gene>